<dbReference type="GO" id="GO:0005737">
    <property type="term" value="C:cytoplasm"/>
    <property type="evidence" value="ECO:0007669"/>
    <property type="project" value="UniProtKB-SubCell"/>
</dbReference>
<proteinExistence type="inferred from homology"/>
<dbReference type="CDD" id="cd00293">
    <property type="entry name" value="USP-like"/>
    <property type="match status" value="1"/>
</dbReference>
<reference evidence="5" key="1">
    <citation type="submission" date="2020-06" db="EMBL/GenBank/DDBJ databases">
        <title>Isolation of Planomicrobium glaciei.</title>
        <authorList>
            <person name="Malisova L."/>
            <person name="Safrankova R."/>
            <person name="Jakubu V."/>
            <person name="Spanelova P."/>
        </authorList>
    </citation>
    <scope>NUCLEOTIDE SEQUENCE [LARGE SCALE GENOMIC DNA]</scope>
    <source>
        <strain evidence="5">NRL-ATB46093</strain>
    </source>
</reference>
<dbReference type="PIRSF" id="PIRSF006276">
    <property type="entry name" value="UspA"/>
    <property type="match status" value="1"/>
</dbReference>
<dbReference type="AlphaFoldDB" id="A0A7H8QFF9"/>
<gene>
    <name evidence="4" type="ORF">HF394_17430</name>
</gene>
<dbReference type="Gene3D" id="3.40.50.620">
    <property type="entry name" value="HUPs"/>
    <property type="match status" value="1"/>
</dbReference>
<dbReference type="RefSeq" id="WP_053168106.1">
    <property type="nucleotide sequence ID" value="NZ_CP051177.1"/>
</dbReference>
<dbReference type="PANTHER" id="PTHR46268:SF6">
    <property type="entry name" value="UNIVERSAL STRESS PROTEIN UP12"/>
    <property type="match status" value="1"/>
</dbReference>
<accession>A0A7H8QFF9</accession>
<dbReference type="InterPro" id="IPR006015">
    <property type="entry name" value="Universal_stress_UspA"/>
</dbReference>
<evidence type="ECO:0000256" key="2">
    <source>
        <dbReference type="PIRNR" id="PIRNR006276"/>
    </source>
</evidence>
<organism evidence="4 5">
    <name type="scientific">Planococcus glaciei</name>
    <dbReference type="NCBI Taxonomy" id="459472"/>
    <lineage>
        <taxon>Bacteria</taxon>
        <taxon>Bacillati</taxon>
        <taxon>Bacillota</taxon>
        <taxon>Bacilli</taxon>
        <taxon>Bacillales</taxon>
        <taxon>Caryophanaceae</taxon>
        <taxon>Planococcus</taxon>
    </lineage>
</organism>
<feature type="domain" description="UspA" evidence="3">
    <location>
        <begin position="5"/>
        <end position="144"/>
    </location>
</feature>
<keyword evidence="2" id="KW-0963">Cytoplasm</keyword>
<dbReference type="EMBL" id="CP051177">
    <property type="protein sequence ID" value="QKX52211.1"/>
    <property type="molecule type" value="Genomic_DNA"/>
</dbReference>
<evidence type="ECO:0000313" key="4">
    <source>
        <dbReference type="EMBL" id="QKX52211.1"/>
    </source>
</evidence>
<keyword evidence="5" id="KW-1185">Reference proteome</keyword>
<evidence type="ECO:0000256" key="1">
    <source>
        <dbReference type="ARBA" id="ARBA00008791"/>
    </source>
</evidence>
<name>A0A7H8QFF9_9BACL</name>
<evidence type="ECO:0000259" key="3">
    <source>
        <dbReference type="Pfam" id="PF00582"/>
    </source>
</evidence>
<comment type="similarity">
    <text evidence="1 2">Belongs to the universal stress protein A family.</text>
</comment>
<dbReference type="PANTHER" id="PTHR46268">
    <property type="entry name" value="STRESS RESPONSE PROTEIN NHAX"/>
    <property type="match status" value="1"/>
</dbReference>
<dbReference type="InterPro" id="IPR006016">
    <property type="entry name" value="UspA"/>
</dbReference>
<evidence type="ECO:0000313" key="5">
    <source>
        <dbReference type="Proteomes" id="UP000509222"/>
    </source>
</evidence>
<dbReference type="Proteomes" id="UP000509222">
    <property type="component" value="Chromosome"/>
</dbReference>
<protein>
    <recommendedName>
        <fullName evidence="2">Universal stress protein</fullName>
    </recommendedName>
</protein>
<comment type="subcellular location">
    <subcellularLocation>
        <location evidence="2">Cytoplasm</location>
    </subcellularLocation>
</comment>
<dbReference type="InterPro" id="IPR014729">
    <property type="entry name" value="Rossmann-like_a/b/a_fold"/>
</dbReference>
<sequence>MDFAYKQILAAVDGSDEAAWAFKKAVEIALRNKSVLNLIYVVDTRSYSAMTKRVPDVDDRVFDHGKELLERYKRNALDAGIPEVNVFIAAGSPYKVISRDYAKRVEADLIVCGAQGLNAVERYLMGSVSQHIVRSSHCDVLVVRTGDIEDAAEAERA</sequence>
<dbReference type="Pfam" id="PF00582">
    <property type="entry name" value="Usp"/>
    <property type="match status" value="1"/>
</dbReference>
<dbReference type="PRINTS" id="PR01438">
    <property type="entry name" value="UNVRSLSTRESS"/>
</dbReference>
<dbReference type="SUPFAM" id="SSF52402">
    <property type="entry name" value="Adenine nucleotide alpha hydrolases-like"/>
    <property type="match status" value="1"/>
</dbReference>